<reference evidence="1" key="1">
    <citation type="submission" date="2020-10" db="EMBL/GenBank/DDBJ databases">
        <authorList>
            <person name="Kikuchi T."/>
        </authorList>
    </citation>
    <scope>NUCLEOTIDE SEQUENCE</scope>
    <source>
        <strain evidence="1">NKZ352</strain>
    </source>
</reference>
<comment type="caution">
    <text evidence="1">The sequence shown here is derived from an EMBL/GenBank/DDBJ whole genome shotgun (WGS) entry which is preliminary data.</text>
</comment>
<evidence type="ECO:0000313" key="1">
    <source>
        <dbReference type="EMBL" id="CAD6197337.1"/>
    </source>
</evidence>
<dbReference type="PANTHER" id="PTHR31362:SF0">
    <property type="entry name" value="EXOSTOSIN DOMAIN-CONTAINING PROTEIN-RELATED"/>
    <property type="match status" value="1"/>
</dbReference>
<proteinExistence type="predicted"/>
<dbReference type="Proteomes" id="UP000835052">
    <property type="component" value="Unassembled WGS sequence"/>
</dbReference>
<sequence length="1190" mass="138383">MLLKYVRLFIVASTLSLLYFMKKKAAVWKPTKFSSKWIVLATEDDYSIVIERLSLLKDWEVVVVSDRKYSESIEFKNIHVLNSRKIDNLGYSIASKMNKTSSSWKNVGYLYAISKGAEWIYDMEIDIEFYGKGLDQFVYKNTTRGLKFLPKSKLLSDRMFNSHHFFGDQNSLPNGFPDIKYHKNGFAKMISCRELKNAAIQHAMVETHAKGKSLNGNRSNGKKKFNKFAPPITLSRGTFSPFDSQNTLFHRRAFHTLLLPSSFDSEEATIWRSYFAQKILNLTREYVALMPSNTVKLGQTGKETDLGQERPNWNRVIEKIDKWNCYLSSVEACILHLTDVMISSNMIKEKDGLLTRAWIQDLAKIGANQKLKANADLSKWCSVANYTKLSENLPEAQKIAENHQNSFVQNMNLDTVLIVTNNFPFAKEVGLIQRLYGPYFGMIIFCGTFDERNINPPDQYLDRFGNVNFVNLSESEVQEGFFIYICAQKIRELQLQNVRGYYMMSDDVVFNHWQSINYQSVVHTVGAYAQDPENRWWAEEFKNISSDALASTAEFMTTSEHPEVVQTWNTFNDGVKRKGFKDGSEALYTQYVGSISDFMYIPTSMLNYFGDLMEVFFENYLFLEIAVDKFLRSVDYETPPVTRLSYLWAEDRDIWPNFYNSSFLSFHPMKYGYSRFNLTERYRYCEHVLQLMIYKYVRLFGIVATCSLVLLIKMKSAVNRPIEYSSKWIVLATEDEYSEAIEKLLLLKDWEIVLVSELANTIHKTSSSRKNVGYLYAISKGAEWIYDMDIDIEFHGKGLDQFSFDKSTRGLKFSPESDNHTNGFAQMESCREMKNSVIQHGLVRDFSEVEIPLFFFWCIKECSGQFSGSPQPQSKMTSPVRRANIDLVQVVENEDLFRANQKLKANADLSKWCSVANYTKLDENLPKAEKIAENHQNSSNLETVLIITKNYPFAEEIGLVQRLYGPYFGMIIFCGTFDEKKINPPGYYMMSDDVQFNHWQPINHQHVVHTIGTVNPRPGEFWFSFEHKNISYESLENIVDFMNETDDPEVVNTWKMFEQGVRNKGLEDARQVLLARDSWSISDFMYIPTSMMNYFGDLMEIFFEHNLFLEIAVEKFLRSVEHDTPTLTHSSYLWCNDRIEWPKFYNSSFLSFHPIKYGAFRFNLTERYRYCEHVLQLSVDILLKGQKLND</sequence>
<dbReference type="EMBL" id="CAJGYM010000091">
    <property type="protein sequence ID" value="CAD6197337.1"/>
    <property type="molecule type" value="Genomic_DNA"/>
</dbReference>
<name>A0A8S1HPP1_9PELO</name>
<evidence type="ECO:0000313" key="2">
    <source>
        <dbReference type="Proteomes" id="UP000835052"/>
    </source>
</evidence>
<dbReference type="OrthoDB" id="5948173at2759"/>
<protein>
    <submittedName>
        <fullName evidence="1">Uncharacterized protein</fullName>
    </submittedName>
</protein>
<organism evidence="1 2">
    <name type="scientific">Caenorhabditis auriculariae</name>
    <dbReference type="NCBI Taxonomy" id="2777116"/>
    <lineage>
        <taxon>Eukaryota</taxon>
        <taxon>Metazoa</taxon>
        <taxon>Ecdysozoa</taxon>
        <taxon>Nematoda</taxon>
        <taxon>Chromadorea</taxon>
        <taxon>Rhabditida</taxon>
        <taxon>Rhabditina</taxon>
        <taxon>Rhabditomorpha</taxon>
        <taxon>Rhabditoidea</taxon>
        <taxon>Rhabditidae</taxon>
        <taxon>Peloderinae</taxon>
        <taxon>Caenorhabditis</taxon>
    </lineage>
</organism>
<dbReference type="InterPro" id="IPR005049">
    <property type="entry name" value="STL-like"/>
</dbReference>
<dbReference type="PANTHER" id="PTHR31362">
    <property type="entry name" value="GLYCOSYLTRANSFERASE STELLO1-RELATED"/>
    <property type="match status" value="1"/>
</dbReference>
<gene>
    <name evidence="1" type="ORF">CAUJ_LOCUS13246</name>
</gene>
<dbReference type="Pfam" id="PF03385">
    <property type="entry name" value="STELLO"/>
    <property type="match status" value="4"/>
</dbReference>
<keyword evidence="2" id="KW-1185">Reference proteome</keyword>
<dbReference type="AlphaFoldDB" id="A0A8S1HPP1"/>
<accession>A0A8S1HPP1</accession>